<evidence type="ECO:0000313" key="1">
    <source>
        <dbReference type="EMBL" id="KAH9840746.1"/>
    </source>
</evidence>
<keyword evidence="2" id="KW-1185">Reference proteome</keyword>
<proteinExistence type="predicted"/>
<evidence type="ECO:0000313" key="2">
    <source>
        <dbReference type="Proteomes" id="UP000814176"/>
    </source>
</evidence>
<sequence>MGSVARGVSELVEKETYLPESLGRDASVTRLKNSCVTVEEARSARPVGVGRAPLHVRGGRPVCMEVKPRTFIRFFVGFADLQGFAPRKVLLGPLLCRRPTLAASEPTNGVIENNDHDCLREGNAPVRNDSLFNRYTVAYLRVIPCRALVALRQAEVLSSISEQVRESLTVHYIECTIRGLVGHLGPCTTTGGHDGSQWRLRS</sequence>
<dbReference type="Proteomes" id="UP000814176">
    <property type="component" value="Unassembled WGS sequence"/>
</dbReference>
<dbReference type="RefSeq" id="XP_047782212.1">
    <property type="nucleotide sequence ID" value="XM_047918452.1"/>
</dbReference>
<evidence type="ECO:0008006" key="3">
    <source>
        <dbReference type="Google" id="ProtNLM"/>
    </source>
</evidence>
<name>A0ABQ8KSE6_9APHY</name>
<organism evidence="1 2">
    <name type="scientific">Rhodofomes roseus</name>
    <dbReference type="NCBI Taxonomy" id="34475"/>
    <lineage>
        <taxon>Eukaryota</taxon>
        <taxon>Fungi</taxon>
        <taxon>Dikarya</taxon>
        <taxon>Basidiomycota</taxon>
        <taxon>Agaricomycotina</taxon>
        <taxon>Agaricomycetes</taxon>
        <taxon>Polyporales</taxon>
        <taxon>Rhodofomes</taxon>
    </lineage>
</organism>
<reference evidence="1 2" key="1">
    <citation type="journal article" date="2021" name="Environ. Microbiol.">
        <title>Gene family expansions and transcriptome signatures uncover fungal adaptations to wood decay.</title>
        <authorList>
            <person name="Hage H."/>
            <person name="Miyauchi S."/>
            <person name="Viragh M."/>
            <person name="Drula E."/>
            <person name="Min B."/>
            <person name="Chaduli D."/>
            <person name="Navarro D."/>
            <person name="Favel A."/>
            <person name="Norest M."/>
            <person name="Lesage-Meessen L."/>
            <person name="Balint B."/>
            <person name="Merenyi Z."/>
            <person name="de Eugenio L."/>
            <person name="Morin E."/>
            <person name="Martinez A.T."/>
            <person name="Baldrian P."/>
            <person name="Stursova M."/>
            <person name="Martinez M.J."/>
            <person name="Novotny C."/>
            <person name="Magnuson J.K."/>
            <person name="Spatafora J.W."/>
            <person name="Maurice S."/>
            <person name="Pangilinan J."/>
            <person name="Andreopoulos W."/>
            <person name="LaButti K."/>
            <person name="Hundley H."/>
            <person name="Na H."/>
            <person name="Kuo A."/>
            <person name="Barry K."/>
            <person name="Lipzen A."/>
            <person name="Henrissat B."/>
            <person name="Riley R."/>
            <person name="Ahrendt S."/>
            <person name="Nagy L.G."/>
            <person name="Grigoriev I.V."/>
            <person name="Martin F."/>
            <person name="Rosso M.N."/>
        </authorList>
    </citation>
    <scope>NUCLEOTIDE SEQUENCE [LARGE SCALE GENOMIC DNA]</scope>
    <source>
        <strain evidence="1 2">CIRM-BRFM 1785</strain>
    </source>
</reference>
<comment type="caution">
    <text evidence="1">The sequence shown here is derived from an EMBL/GenBank/DDBJ whole genome shotgun (WGS) entry which is preliminary data.</text>
</comment>
<dbReference type="EMBL" id="JADCUA010000004">
    <property type="protein sequence ID" value="KAH9840746.1"/>
    <property type="molecule type" value="Genomic_DNA"/>
</dbReference>
<accession>A0ABQ8KSE6</accession>
<gene>
    <name evidence="1" type="ORF">C8Q71DRAFT_421767</name>
</gene>
<protein>
    <recommendedName>
        <fullName evidence="3">Inositol-pentakisphosphate 2-kinase</fullName>
    </recommendedName>
</protein>
<dbReference type="GeneID" id="71999184"/>